<keyword evidence="2" id="KW-0061">Asparagine biosynthesis</keyword>
<evidence type="ECO:0000256" key="3">
    <source>
        <dbReference type="ARBA" id="ARBA00022962"/>
    </source>
</evidence>
<protein>
    <recommendedName>
        <fullName evidence="4">Asparagine synthetase domain-containing protein 1</fullName>
    </recommendedName>
</protein>
<dbReference type="InterPro" id="IPR017932">
    <property type="entry name" value="GATase_2_dom"/>
</dbReference>
<dbReference type="Proteomes" id="UP000694565">
    <property type="component" value="Unplaced"/>
</dbReference>
<dbReference type="Gene3D" id="3.40.50.620">
    <property type="entry name" value="HUPs"/>
    <property type="match status" value="1"/>
</dbReference>
<evidence type="ECO:0000313" key="9">
    <source>
        <dbReference type="Proteomes" id="UP000694565"/>
    </source>
</evidence>
<dbReference type="Gene3D" id="3.60.20.10">
    <property type="entry name" value="Glutamine Phosphoribosylpyrophosphate, subunit 1, domain 1"/>
    <property type="match status" value="1"/>
</dbReference>
<dbReference type="Ensembl" id="ENSCLMT00005021024.1">
    <property type="protein sequence ID" value="ENSCLMP00005019994.1"/>
    <property type="gene ID" value="ENSCLMG00005010001.1"/>
</dbReference>
<dbReference type="GO" id="GO:0006529">
    <property type="term" value="P:asparagine biosynthetic process"/>
    <property type="evidence" value="ECO:0007669"/>
    <property type="project" value="UniProtKB-KW"/>
</dbReference>
<organism evidence="8 9">
    <name type="scientific">Cyclopterus lumpus</name>
    <name type="common">Lumpsucker</name>
    <dbReference type="NCBI Taxonomy" id="8103"/>
    <lineage>
        <taxon>Eukaryota</taxon>
        <taxon>Metazoa</taxon>
        <taxon>Chordata</taxon>
        <taxon>Craniata</taxon>
        <taxon>Vertebrata</taxon>
        <taxon>Euteleostomi</taxon>
        <taxon>Actinopterygii</taxon>
        <taxon>Neopterygii</taxon>
        <taxon>Teleostei</taxon>
        <taxon>Neoteleostei</taxon>
        <taxon>Acanthomorphata</taxon>
        <taxon>Eupercaria</taxon>
        <taxon>Perciformes</taxon>
        <taxon>Cottioidei</taxon>
        <taxon>Cottales</taxon>
        <taxon>Cyclopteridae</taxon>
        <taxon>Cyclopterus</taxon>
    </lineage>
</organism>
<dbReference type="CDD" id="cd03766">
    <property type="entry name" value="Gn_AT_II_novel"/>
    <property type="match status" value="1"/>
</dbReference>
<keyword evidence="1" id="KW-0028">Amino-acid biosynthesis</keyword>
<dbReference type="InterPro" id="IPR029055">
    <property type="entry name" value="Ntn_hydrolases_N"/>
</dbReference>
<sequence length="614" mass="67539">MCGIFCLLSLSAARCAWSEAVHERLKRRGPDSSQDVTVGGTDACYRCLFSAHVLHMKGLLTPQPVQDHTGNVLVWNGEIFGGLPVMPEENDTAVVSQRLSSCDGPSDILSVLSTLRGPWAFVYHQKAGDYLWFGRDFLGRRSLLWTFDAEVNALTLTSVAARESGPTQSSWQEVPAVGVYRVDLKAVAEAGCVTFEVYPWAHGGRDLVSRNSPAVLESVPSGCTAVMNRSGLVLTSPVCPLNTSIPKLSDEEEIHPNSHSHVTDLEQLLASKENNDEVNRLTYVLSEAVRRRVQSLPFKVQDDSPSPDELASVAILFSGGLDSMILAALADRHIPAHQPIDLLNVAFKLQVPKKPKESARRPGKRQNKPTDCKGDGADPQTSSPFDVPDRITGKAGLGELRDLNPERRWNFVEIDVTKEELQKMRQERVCHLVHPLETVLDDSIGCAVWFAARGIGYVTGHGDPRPFTSSAKVVLTGIGADEQLAGYSRHRVRFTASGHEGLIQELEMELGRIPSRNLGRDDRVIGDHGKEARFPYLDKDVVSHLNSLPVWEKADLSLPRGVGEKLLLRLTAKRLGLGQSAVLPKRAMQFGSRIAKMEARHEKASDRCTRLLTE</sequence>
<feature type="chain" id="PRO_5034193267" description="Asparagine synthetase domain-containing protein 1" evidence="6">
    <location>
        <begin position="19"/>
        <end position="614"/>
    </location>
</feature>
<keyword evidence="9" id="KW-1185">Reference proteome</keyword>
<dbReference type="GO" id="GO:0004066">
    <property type="term" value="F:asparagine synthase (glutamine-hydrolyzing) activity"/>
    <property type="evidence" value="ECO:0007669"/>
    <property type="project" value="InterPro"/>
</dbReference>
<dbReference type="InterPro" id="IPR014729">
    <property type="entry name" value="Rossmann-like_a/b/a_fold"/>
</dbReference>
<feature type="region of interest" description="Disordered" evidence="5">
    <location>
        <begin position="353"/>
        <end position="391"/>
    </location>
</feature>
<evidence type="ECO:0000256" key="4">
    <source>
        <dbReference type="ARBA" id="ARBA00040716"/>
    </source>
</evidence>
<dbReference type="PROSITE" id="PS51278">
    <property type="entry name" value="GATASE_TYPE_2"/>
    <property type="match status" value="1"/>
</dbReference>
<reference evidence="8" key="2">
    <citation type="submission" date="2025-09" db="UniProtKB">
        <authorList>
            <consortium name="Ensembl"/>
        </authorList>
    </citation>
    <scope>IDENTIFICATION</scope>
</reference>
<dbReference type="SUPFAM" id="SSF52402">
    <property type="entry name" value="Adenine nucleotide alpha hydrolases-like"/>
    <property type="match status" value="1"/>
</dbReference>
<proteinExistence type="predicted"/>
<accession>A0A8C2XKY8</accession>
<dbReference type="CDD" id="cd01991">
    <property type="entry name" value="Asn_synthase_B_C"/>
    <property type="match status" value="1"/>
</dbReference>
<dbReference type="PANTHER" id="PTHR45937">
    <property type="entry name" value="ASPARAGINE SYNTHETASE DOMAIN-CONTAINING PROTEIN 1"/>
    <property type="match status" value="1"/>
</dbReference>
<feature type="domain" description="Glutamine amidotransferase type-2" evidence="7">
    <location>
        <begin position="2"/>
        <end position="185"/>
    </location>
</feature>
<dbReference type="InterPro" id="IPR001962">
    <property type="entry name" value="Asn_synthase"/>
</dbReference>
<feature type="signal peptide" evidence="6">
    <location>
        <begin position="1"/>
        <end position="18"/>
    </location>
</feature>
<dbReference type="InterPro" id="IPR051857">
    <property type="entry name" value="Asn_synthetase_domain"/>
</dbReference>
<evidence type="ECO:0000313" key="8">
    <source>
        <dbReference type="Ensembl" id="ENSCLMP00005019994.1"/>
    </source>
</evidence>
<evidence type="ECO:0000256" key="2">
    <source>
        <dbReference type="ARBA" id="ARBA00022888"/>
    </source>
</evidence>
<name>A0A8C2XKY8_CYCLU</name>
<keyword evidence="3" id="KW-0315">Glutamine amidotransferase</keyword>
<dbReference type="SUPFAM" id="SSF56235">
    <property type="entry name" value="N-terminal nucleophile aminohydrolases (Ntn hydrolases)"/>
    <property type="match status" value="1"/>
</dbReference>
<evidence type="ECO:0000256" key="6">
    <source>
        <dbReference type="SAM" id="SignalP"/>
    </source>
</evidence>
<dbReference type="PANTHER" id="PTHR45937:SF1">
    <property type="entry name" value="ASPARAGINE SYNTHETASE DOMAIN-CONTAINING PROTEIN 1"/>
    <property type="match status" value="1"/>
</dbReference>
<dbReference type="GeneTree" id="ENSGT00390000012446"/>
<dbReference type="AlphaFoldDB" id="A0A8C2XKY8"/>
<evidence type="ECO:0000256" key="1">
    <source>
        <dbReference type="ARBA" id="ARBA00022605"/>
    </source>
</evidence>
<keyword evidence="6" id="KW-0732">Signal</keyword>
<evidence type="ECO:0000259" key="7">
    <source>
        <dbReference type="PROSITE" id="PS51278"/>
    </source>
</evidence>
<gene>
    <name evidence="8" type="primary">asnsd1</name>
</gene>
<evidence type="ECO:0000256" key="5">
    <source>
        <dbReference type="SAM" id="MobiDB-lite"/>
    </source>
</evidence>
<reference evidence="8" key="1">
    <citation type="submission" date="2025-08" db="UniProtKB">
        <authorList>
            <consortium name="Ensembl"/>
        </authorList>
    </citation>
    <scope>IDENTIFICATION</scope>
</reference>